<keyword evidence="7" id="KW-1015">Disulfide bond</keyword>
<evidence type="ECO:0000256" key="1">
    <source>
        <dbReference type="ARBA" id="ARBA00009333"/>
    </source>
</evidence>
<evidence type="ECO:0000256" key="5">
    <source>
        <dbReference type="ARBA" id="ARBA00022827"/>
    </source>
</evidence>
<dbReference type="InterPro" id="IPR008255">
    <property type="entry name" value="Pyr_nucl-diS_OxRdtase_2_AS"/>
</dbReference>
<keyword evidence="14" id="KW-1185">Reference proteome</keyword>
<evidence type="ECO:0000313" key="14">
    <source>
        <dbReference type="Proteomes" id="UP001207626"/>
    </source>
</evidence>
<feature type="domain" description="FAD/NAD(P)-binding" evidence="12">
    <location>
        <begin position="2"/>
        <end position="292"/>
    </location>
</feature>
<dbReference type="PROSITE" id="PS00573">
    <property type="entry name" value="PYRIDINE_REDOX_2"/>
    <property type="match status" value="1"/>
</dbReference>
<dbReference type="Gene3D" id="3.50.50.60">
    <property type="entry name" value="FAD/NAD(P)-binding domain"/>
    <property type="match status" value="2"/>
</dbReference>
<dbReference type="SUPFAM" id="SSF51905">
    <property type="entry name" value="FAD/NAD(P)-binding domain"/>
    <property type="match status" value="1"/>
</dbReference>
<keyword evidence="4 10" id="KW-0285">Flavoprotein</keyword>
<comment type="subunit">
    <text evidence="2 10">Homodimer.</text>
</comment>
<dbReference type="EMBL" id="JAMDLW010000009">
    <property type="protein sequence ID" value="MCY9519569.1"/>
    <property type="molecule type" value="Genomic_DNA"/>
</dbReference>
<dbReference type="InterPro" id="IPR005982">
    <property type="entry name" value="Thioredox_Rdtase"/>
</dbReference>
<dbReference type="Proteomes" id="UP001207626">
    <property type="component" value="Unassembled WGS sequence"/>
</dbReference>
<dbReference type="RefSeq" id="WP_268601353.1">
    <property type="nucleotide sequence ID" value="NZ_JAMDLV010000042.1"/>
</dbReference>
<dbReference type="EC" id="1.8.1.9" evidence="10"/>
<name>A0ABT4DQG9_9BACL</name>
<evidence type="ECO:0000256" key="8">
    <source>
        <dbReference type="ARBA" id="ARBA00023284"/>
    </source>
</evidence>
<comment type="similarity">
    <text evidence="1 10">Belongs to the class-II pyridine nucleotide-disulfide oxidoreductase family.</text>
</comment>
<keyword evidence="6 10" id="KW-0560">Oxidoreductase</keyword>
<keyword evidence="11" id="KW-0521">NADP</keyword>
<gene>
    <name evidence="13" type="primary">trxB</name>
    <name evidence="13" type="ORF">M5X09_07715</name>
</gene>
<evidence type="ECO:0000256" key="4">
    <source>
        <dbReference type="ARBA" id="ARBA00022630"/>
    </source>
</evidence>
<comment type="catalytic activity">
    <reaction evidence="9 10">
        <text>[thioredoxin]-dithiol + NADP(+) = [thioredoxin]-disulfide + NADPH + H(+)</text>
        <dbReference type="Rhea" id="RHEA:20345"/>
        <dbReference type="Rhea" id="RHEA-COMP:10698"/>
        <dbReference type="Rhea" id="RHEA-COMP:10700"/>
        <dbReference type="ChEBI" id="CHEBI:15378"/>
        <dbReference type="ChEBI" id="CHEBI:29950"/>
        <dbReference type="ChEBI" id="CHEBI:50058"/>
        <dbReference type="ChEBI" id="CHEBI:57783"/>
        <dbReference type="ChEBI" id="CHEBI:58349"/>
        <dbReference type="EC" id="1.8.1.9"/>
    </reaction>
</comment>
<evidence type="ECO:0000313" key="13">
    <source>
        <dbReference type="EMBL" id="MCY9519569.1"/>
    </source>
</evidence>
<keyword evidence="5 10" id="KW-0274">FAD</keyword>
<dbReference type="Pfam" id="PF07992">
    <property type="entry name" value="Pyr_redox_2"/>
    <property type="match status" value="1"/>
</dbReference>
<proteinExistence type="inferred from homology"/>
<dbReference type="PRINTS" id="PR00368">
    <property type="entry name" value="FADPNR"/>
</dbReference>
<evidence type="ECO:0000259" key="12">
    <source>
        <dbReference type="Pfam" id="PF07992"/>
    </source>
</evidence>
<keyword evidence="8 10" id="KW-0676">Redox-active center</keyword>
<evidence type="ECO:0000256" key="6">
    <source>
        <dbReference type="ARBA" id="ARBA00023002"/>
    </source>
</evidence>
<protein>
    <recommendedName>
        <fullName evidence="3 10">Thioredoxin reductase</fullName>
        <ecNumber evidence="10">1.8.1.9</ecNumber>
    </recommendedName>
</protein>
<reference evidence="13 14" key="1">
    <citation type="submission" date="2022-05" db="EMBL/GenBank/DDBJ databases">
        <title>Genome Sequencing of Bee-Associated Microbes.</title>
        <authorList>
            <person name="Dunlap C."/>
        </authorList>
    </citation>
    <scope>NUCLEOTIDE SEQUENCE [LARGE SCALE GENOMIC DNA]</scope>
    <source>
        <strain evidence="13 14">NRRL NRS-1438</strain>
    </source>
</reference>
<sequence length="308" mass="33122">MYKAVIVGTGPAGLTAAIYLARANLNPLIIEGPEPGGQLTTTTEVENFPGFPDGIMGPELMDNMRKQAERFGAEFRSGWVSETDLSQRPFTLTVDGLGEIQTETLIVSTGASAKYLGIPGERENVGRGVSTCATCDGFFFRNKKIIVIGGGDSAMEEANFLTRFASEVVLVNRRNELRASKIMQDRARQNDKISWSLNRTPLEVIAGEHGVTGLKVMNNATGQEEIIETQGIFVAIGHTPNTKFLGGQLTTDEHGYLLVNPGTTATNVPGVFACGDVQDNRYRQAISAAGTGCMAALDCERFLESVHS</sequence>
<dbReference type="InterPro" id="IPR023753">
    <property type="entry name" value="FAD/NAD-binding_dom"/>
</dbReference>
<dbReference type="InterPro" id="IPR050097">
    <property type="entry name" value="Ferredoxin-NADP_redctase_2"/>
</dbReference>
<evidence type="ECO:0000256" key="11">
    <source>
        <dbReference type="RuleBase" id="RU003881"/>
    </source>
</evidence>
<comment type="cofactor">
    <cofactor evidence="11">
        <name>FAD</name>
        <dbReference type="ChEBI" id="CHEBI:57692"/>
    </cofactor>
    <text evidence="11">Binds 1 FAD per subunit.</text>
</comment>
<accession>A0ABT4DQG9</accession>
<evidence type="ECO:0000256" key="7">
    <source>
        <dbReference type="ARBA" id="ARBA00023157"/>
    </source>
</evidence>
<evidence type="ECO:0000256" key="9">
    <source>
        <dbReference type="ARBA" id="ARBA00048132"/>
    </source>
</evidence>
<evidence type="ECO:0000256" key="3">
    <source>
        <dbReference type="ARBA" id="ARBA00018719"/>
    </source>
</evidence>
<dbReference type="GO" id="GO:0004791">
    <property type="term" value="F:thioredoxin-disulfide reductase (NADPH) activity"/>
    <property type="evidence" value="ECO:0007669"/>
    <property type="project" value="UniProtKB-EC"/>
</dbReference>
<evidence type="ECO:0000256" key="10">
    <source>
        <dbReference type="RuleBase" id="RU003880"/>
    </source>
</evidence>
<evidence type="ECO:0000256" key="2">
    <source>
        <dbReference type="ARBA" id="ARBA00011738"/>
    </source>
</evidence>
<dbReference type="PRINTS" id="PR00469">
    <property type="entry name" value="PNDRDTASEII"/>
</dbReference>
<comment type="caution">
    <text evidence="13">The sequence shown here is derived from an EMBL/GenBank/DDBJ whole genome shotgun (WGS) entry which is preliminary data.</text>
</comment>
<dbReference type="PANTHER" id="PTHR48105">
    <property type="entry name" value="THIOREDOXIN REDUCTASE 1-RELATED-RELATED"/>
    <property type="match status" value="1"/>
</dbReference>
<organism evidence="13 14">
    <name type="scientific">Paenibacillus apiarius</name>
    <dbReference type="NCBI Taxonomy" id="46240"/>
    <lineage>
        <taxon>Bacteria</taxon>
        <taxon>Bacillati</taxon>
        <taxon>Bacillota</taxon>
        <taxon>Bacilli</taxon>
        <taxon>Bacillales</taxon>
        <taxon>Paenibacillaceae</taxon>
        <taxon>Paenibacillus</taxon>
    </lineage>
</organism>
<dbReference type="NCBIfam" id="TIGR01292">
    <property type="entry name" value="TRX_reduct"/>
    <property type="match status" value="1"/>
</dbReference>
<dbReference type="InterPro" id="IPR036188">
    <property type="entry name" value="FAD/NAD-bd_sf"/>
</dbReference>